<organism evidence="1 2">
    <name type="scientific">Russula earlei</name>
    <dbReference type="NCBI Taxonomy" id="71964"/>
    <lineage>
        <taxon>Eukaryota</taxon>
        <taxon>Fungi</taxon>
        <taxon>Dikarya</taxon>
        <taxon>Basidiomycota</taxon>
        <taxon>Agaricomycotina</taxon>
        <taxon>Agaricomycetes</taxon>
        <taxon>Russulales</taxon>
        <taxon>Russulaceae</taxon>
        <taxon>Russula</taxon>
    </lineage>
</organism>
<accession>A0ACC0TRG7</accession>
<protein>
    <submittedName>
        <fullName evidence="1">Uncharacterized protein</fullName>
    </submittedName>
</protein>
<sequence length="205" mass="23102">ENMAEVVWETLELYGLKGRIIAITMDNASNNNTMMTTLEACCYAEGIRFSARDSHMQCMPHTIHLAALKLLEAISAISKRDSKKSTACGGNYQDEVTVQANDDGNACVDDEDCEENVFEAISKVCSIRPLVHSSPQRRQSWLWEVQMYLSEELVDASSTAFMLILDVKTRWLSTHQMLHKWCLVQTYSSDTVLGQAFVKTRTADH</sequence>
<keyword evidence="2" id="KW-1185">Reference proteome</keyword>
<name>A0ACC0TRG7_9AGAM</name>
<feature type="non-terminal residue" evidence="1">
    <location>
        <position position="1"/>
    </location>
</feature>
<dbReference type="EMBL" id="JAGFNK010000977">
    <property type="protein sequence ID" value="KAI9436527.1"/>
    <property type="molecule type" value="Genomic_DNA"/>
</dbReference>
<reference evidence="1" key="1">
    <citation type="submission" date="2021-03" db="EMBL/GenBank/DDBJ databases">
        <title>Evolutionary priming and transition to the ectomycorrhizal habit in an iconic lineage of mushroom-forming fungi: is preadaptation a requirement?</title>
        <authorList>
            <consortium name="DOE Joint Genome Institute"/>
            <person name="Looney B.P."/>
            <person name="Miyauchi S."/>
            <person name="Morin E."/>
            <person name="Drula E."/>
            <person name="Courty P.E."/>
            <person name="Chicoki N."/>
            <person name="Fauchery L."/>
            <person name="Kohler A."/>
            <person name="Kuo A."/>
            <person name="LaButti K."/>
            <person name="Pangilinan J."/>
            <person name="Lipzen A."/>
            <person name="Riley R."/>
            <person name="Andreopoulos W."/>
            <person name="He G."/>
            <person name="Johnson J."/>
            <person name="Barry K.W."/>
            <person name="Grigoriev I.V."/>
            <person name="Nagy L."/>
            <person name="Hibbett D."/>
            <person name="Henrissat B."/>
            <person name="Matheny P.B."/>
            <person name="Labbe J."/>
            <person name="Martin A.F."/>
        </authorList>
    </citation>
    <scope>NUCLEOTIDE SEQUENCE</scope>
    <source>
        <strain evidence="1">BPL698</strain>
    </source>
</reference>
<gene>
    <name evidence="1" type="ORF">F5148DRAFT_989699</name>
</gene>
<dbReference type="Proteomes" id="UP001207468">
    <property type="component" value="Unassembled WGS sequence"/>
</dbReference>
<evidence type="ECO:0000313" key="2">
    <source>
        <dbReference type="Proteomes" id="UP001207468"/>
    </source>
</evidence>
<proteinExistence type="predicted"/>
<comment type="caution">
    <text evidence="1">The sequence shown here is derived from an EMBL/GenBank/DDBJ whole genome shotgun (WGS) entry which is preliminary data.</text>
</comment>
<evidence type="ECO:0000313" key="1">
    <source>
        <dbReference type="EMBL" id="KAI9436527.1"/>
    </source>
</evidence>